<keyword evidence="10" id="KW-0997">Cell inner membrane</keyword>
<keyword evidence="5 10" id="KW-0573">Peptidoglycan synthesis</keyword>
<dbReference type="Pfam" id="PF03023">
    <property type="entry name" value="MurJ"/>
    <property type="match status" value="1"/>
</dbReference>
<feature type="transmembrane region" description="Helical" evidence="10">
    <location>
        <begin position="189"/>
        <end position="209"/>
    </location>
</feature>
<dbReference type="EMBL" id="FMUN01000006">
    <property type="protein sequence ID" value="SCY48751.1"/>
    <property type="molecule type" value="Genomic_DNA"/>
</dbReference>
<comment type="pathway">
    <text evidence="10">Cell wall biogenesis; peptidoglycan biosynthesis.</text>
</comment>
<dbReference type="NCBIfam" id="TIGR01695">
    <property type="entry name" value="murJ_mviN"/>
    <property type="match status" value="1"/>
</dbReference>
<feature type="transmembrane region" description="Helical" evidence="10">
    <location>
        <begin position="442"/>
        <end position="462"/>
    </location>
</feature>
<keyword evidence="6 10" id="KW-1133">Transmembrane helix</keyword>
<feature type="transmembrane region" description="Helical" evidence="10">
    <location>
        <begin position="135"/>
        <end position="155"/>
    </location>
</feature>
<evidence type="ECO:0000256" key="1">
    <source>
        <dbReference type="ARBA" id="ARBA00004651"/>
    </source>
</evidence>
<dbReference type="GO" id="GO:0008360">
    <property type="term" value="P:regulation of cell shape"/>
    <property type="evidence" value="ECO:0007669"/>
    <property type="project" value="UniProtKB-UniRule"/>
</dbReference>
<dbReference type="GO" id="GO:0071555">
    <property type="term" value="P:cell wall organization"/>
    <property type="evidence" value="ECO:0007669"/>
    <property type="project" value="UniProtKB-UniRule"/>
</dbReference>
<dbReference type="AlphaFoldDB" id="A0A1G5GBP4"/>
<dbReference type="UniPathway" id="UPA00219"/>
<feature type="transmembrane region" description="Helical" evidence="10">
    <location>
        <begin position="162"/>
        <end position="183"/>
    </location>
</feature>
<evidence type="ECO:0000256" key="3">
    <source>
        <dbReference type="ARBA" id="ARBA00022692"/>
    </source>
</evidence>
<accession>A0A1G5GBP4</accession>
<keyword evidence="3 10" id="KW-0812">Transmembrane</keyword>
<dbReference type="STRING" id="381306.AN478_05560"/>
<dbReference type="InterPro" id="IPR004268">
    <property type="entry name" value="MurJ"/>
</dbReference>
<proteinExistence type="inferred from homology"/>
<feature type="transmembrane region" description="Helical" evidence="10">
    <location>
        <begin position="83"/>
        <end position="115"/>
    </location>
</feature>
<reference evidence="13" key="1">
    <citation type="submission" date="2016-10" db="EMBL/GenBank/DDBJ databases">
        <authorList>
            <person name="Varghese N."/>
        </authorList>
    </citation>
    <scope>NUCLEOTIDE SEQUENCE [LARGE SCALE GENOMIC DNA]</scope>
    <source>
        <strain evidence="13">HL 19</strain>
    </source>
</reference>
<dbReference type="GO" id="GO:0015648">
    <property type="term" value="F:lipid-linked peptidoglycan transporter activity"/>
    <property type="evidence" value="ECO:0007669"/>
    <property type="project" value="UniProtKB-UniRule"/>
</dbReference>
<protein>
    <recommendedName>
        <fullName evidence="10">Probable lipid II flippase MurJ</fullName>
    </recommendedName>
</protein>
<comment type="function">
    <text evidence="8 10 11">Involved in peptidoglycan biosynthesis. Transports lipid-linked peptidoglycan precursors from the inner to the outer leaflet of the cytoplasmic membrane.</text>
</comment>
<feature type="transmembrane region" description="Helical" evidence="10">
    <location>
        <begin position="409"/>
        <end position="430"/>
    </location>
</feature>
<evidence type="ECO:0000313" key="13">
    <source>
        <dbReference type="Proteomes" id="UP000183104"/>
    </source>
</evidence>
<dbReference type="GO" id="GO:0005886">
    <property type="term" value="C:plasma membrane"/>
    <property type="evidence" value="ECO:0007669"/>
    <property type="project" value="UniProtKB-SubCell"/>
</dbReference>
<organism evidence="12 13">
    <name type="scientific">Thiohalorhabdus denitrificans</name>
    <dbReference type="NCBI Taxonomy" id="381306"/>
    <lineage>
        <taxon>Bacteria</taxon>
        <taxon>Pseudomonadati</taxon>
        <taxon>Pseudomonadota</taxon>
        <taxon>Gammaproteobacteria</taxon>
        <taxon>Thiohalorhabdales</taxon>
        <taxon>Thiohalorhabdaceae</taxon>
        <taxon>Thiohalorhabdus</taxon>
    </lineage>
</organism>
<dbReference type="GO" id="GO:0034204">
    <property type="term" value="P:lipid translocation"/>
    <property type="evidence" value="ECO:0007669"/>
    <property type="project" value="TreeGrafter"/>
</dbReference>
<name>A0A1G5GBP4_9GAMM</name>
<keyword evidence="13" id="KW-1185">Reference proteome</keyword>
<dbReference type="HAMAP" id="MF_02078">
    <property type="entry name" value="MurJ_MviN"/>
    <property type="match status" value="1"/>
</dbReference>
<dbReference type="PRINTS" id="PR01806">
    <property type="entry name" value="VIRFACTRMVIN"/>
</dbReference>
<gene>
    <name evidence="10" type="primary">murJ</name>
    <name evidence="12" type="ORF">SAMN05661077_2268</name>
</gene>
<evidence type="ECO:0000256" key="7">
    <source>
        <dbReference type="ARBA" id="ARBA00023136"/>
    </source>
</evidence>
<feature type="transmembrane region" description="Helical" evidence="10">
    <location>
        <begin position="238"/>
        <end position="267"/>
    </location>
</feature>
<dbReference type="InterPro" id="IPR051050">
    <property type="entry name" value="Lipid_II_flippase_MurJ/MviN"/>
</dbReference>
<dbReference type="CDD" id="cd13123">
    <property type="entry name" value="MATE_MurJ_like"/>
    <property type="match status" value="1"/>
</dbReference>
<dbReference type="PANTHER" id="PTHR47019">
    <property type="entry name" value="LIPID II FLIPPASE MURJ"/>
    <property type="match status" value="1"/>
</dbReference>
<keyword evidence="4 10" id="KW-0133">Cell shape</keyword>
<evidence type="ECO:0000256" key="10">
    <source>
        <dbReference type="HAMAP-Rule" id="MF_02078"/>
    </source>
</evidence>
<feature type="transmembrane region" description="Helical" evidence="10">
    <location>
        <begin position="273"/>
        <end position="293"/>
    </location>
</feature>
<comment type="subcellular location">
    <subcellularLocation>
        <location evidence="10">Cell inner membrane</location>
        <topology evidence="10">Multi-pass membrane protein</topology>
    </subcellularLocation>
    <subcellularLocation>
        <location evidence="1">Cell membrane</location>
        <topology evidence="1">Multi-pass membrane protein</topology>
    </subcellularLocation>
</comment>
<evidence type="ECO:0000256" key="4">
    <source>
        <dbReference type="ARBA" id="ARBA00022960"/>
    </source>
</evidence>
<comment type="similarity">
    <text evidence="9 10 11">Belongs to the MurJ/MviN family.</text>
</comment>
<feature type="transmembrane region" description="Helical" evidence="10">
    <location>
        <begin position="384"/>
        <end position="403"/>
    </location>
</feature>
<dbReference type="PIRSF" id="PIRSF002869">
    <property type="entry name" value="MviN"/>
    <property type="match status" value="1"/>
</dbReference>
<evidence type="ECO:0000313" key="12">
    <source>
        <dbReference type="EMBL" id="SCY48751.1"/>
    </source>
</evidence>
<evidence type="ECO:0000256" key="2">
    <source>
        <dbReference type="ARBA" id="ARBA00022475"/>
    </source>
</evidence>
<feature type="transmembrane region" description="Helical" evidence="10">
    <location>
        <begin position="314"/>
        <end position="334"/>
    </location>
</feature>
<evidence type="ECO:0000256" key="5">
    <source>
        <dbReference type="ARBA" id="ARBA00022984"/>
    </source>
</evidence>
<evidence type="ECO:0000256" key="11">
    <source>
        <dbReference type="PIRNR" id="PIRNR002869"/>
    </source>
</evidence>
<dbReference type="Proteomes" id="UP000183104">
    <property type="component" value="Unassembled WGS sequence"/>
</dbReference>
<keyword evidence="7 10" id="KW-0472">Membrane</keyword>
<feature type="transmembrane region" description="Helical" evidence="10">
    <location>
        <begin position="482"/>
        <end position="500"/>
    </location>
</feature>
<evidence type="ECO:0000256" key="6">
    <source>
        <dbReference type="ARBA" id="ARBA00022989"/>
    </source>
</evidence>
<keyword evidence="2 10" id="KW-1003">Cell membrane</keyword>
<feature type="transmembrane region" description="Helical" evidence="10">
    <location>
        <begin position="28"/>
        <end position="46"/>
    </location>
</feature>
<dbReference type="RefSeq" id="WP_231627338.1">
    <property type="nucleotide sequence ID" value="NZ_FMUN01000006.1"/>
</dbReference>
<evidence type="ECO:0000256" key="9">
    <source>
        <dbReference type="ARBA" id="ARBA00061532"/>
    </source>
</evidence>
<evidence type="ECO:0000256" key="8">
    <source>
        <dbReference type="ARBA" id="ARBA00060041"/>
    </source>
</evidence>
<dbReference type="GO" id="GO:0009252">
    <property type="term" value="P:peptidoglycan biosynthetic process"/>
    <property type="evidence" value="ECO:0007669"/>
    <property type="project" value="UniProtKB-UniRule"/>
</dbReference>
<keyword evidence="10 11" id="KW-0961">Cell wall biogenesis/degradation</keyword>
<keyword evidence="10 11" id="KW-0813">Transport</keyword>
<dbReference type="PANTHER" id="PTHR47019:SF1">
    <property type="entry name" value="LIPID II FLIPPASE MURJ"/>
    <property type="match status" value="1"/>
</dbReference>
<feature type="transmembrane region" description="Helical" evidence="10">
    <location>
        <begin position="354"/>
        <end position="372"/>
    </location>
</feature>
<sequence length="524" mass="55327">MAGLFRSTATISAMTLISRILGFVRDMVLARVFGAGMATDAFFVAFKLPNFFRRMFGEGAFATAFVPVFTEYREQRSGEELQGLLAAVSGVLAAVVAGVTLLGMVAAPLLVWVLAPGFGDDPEKMALTADLLRVTFPYLFLISLVALAGGVLNTFGRFAAPAFTPVLLNVAMIVAAGVAAPYFERPIAALAWGVLAGGVLQLGFQWPFLRRLGMAVRPRFRPGHPGVRRIARLMGPSMLSVSVAQISVLIDTILASLLAGGSVSYLYYADRLVQFPLGLFGIALGTAILPTLSRLVSQGRDADYGVTLDRALRMILTIGAPATAGLVLLGYPILATLFQYGEFGAPATAATYRALAAYALGLMAFIGVKVLAPAFYSRQDTRTPVRIAVVALLANIVLNLALIGPLAHAGLALATSLASFLNAGLLLRALLARGLYHPQPGWPAHLAKVALAVAVMLAVAWWMAPGPGAWDQAGAGERALDLTLAVGLAGAVYLAIAWLLDVEEVRRAPRWLAGRLLEGRSGSR</sequence>